<evidence type="ECO:0000256" key="1">
    <source>
        <dbReference type="SAM" id="MobiDB-lite"/>
    </source>
</evidence>
<evidence type="ECO:0000313" key="3">
    <source>
        <dbReference type="Proteomes" id="UP000698800"/>
    </source>
</evidence>
<dbReference type="SFLD" id="SFLDG01129">
    <property type="entry name" value="C1.5:_HAD__Beta-PGM__Phosphata"/>
    <property type="match status" value="1"/>
</dbReference>
<dbReference type="PANTHER" id="PTHR18901">
    <property type="entry name" value="2-DEOXYGLUCOSE-6-PHOSPHATE PHOSPHATASE 2"/>
    <property type="match status" value="1"/>
</dbReference>
<dbReference type="Gene3D" id="3.40.50.1000">
    <property type="entry name" value="HAD superfamily/HAD-like"/>
    <property type="match status" value="1"/>
</dbReference>
<gene>
    <name evidence="2" type="ORF">FGG08_003977</name>
</gene>
<proteinExistence type="predicted"/>
<dbReference type="GO" id="GO:0016791">
    <property type="term" value="F:phosphatase activity"/>
    <property type="evidence" value="ECO:0007669"/>
    <property type="project" value="TreeGrafter"/>
</dbReference>
<dbReference type="InterPro" id="IPR023214">
    <property type="entry name" value="HAD_sf"/>
</dbReference>
<reference evidence="2" key="1">
    <citation type="submission" date="2021-03" db="EMBL/GenBank/DDBJ databases">
        <title>Comparative genomics and phylogenomic investigation of the class Geoglossomycetes provide insights into ecological specialization and systematics.</title>
        <authorList>
            <person name="Melie T."/>
            <person name="Pirro S."/>
            <person name="Miller A.N."/>
            <person name="Quandt A."/>
        </authorList>
    </citation>
    <scope>NUCLEOTIDE SEQUENCE</scope>
    <source>
        <strain evidence="2">GBOQ0MN5Z8</strain>
    </source>
</reference>
<dbReference type="NCBIfam" id="TIGR01509">
    <property type="entry name" value="HAD-SF-IA-v3"/>
    <property type="match status" value="1"/>
</dbReference>
<dbReference type="InterPro" id="IPR006439">
    <property type="entry name" value="HAD-SF_hydro_IA"/>
</dbReference>
<dbReference type="Gene3D" id="1.10.150.240">
    <property type="entry name" value="Putative phosphatase, domain 2"/>
    <property type="match status" value="1"/>
</dbReference>
<organism evidence="2 3">
    <name type="scientific">Glutinoglossum americanum</name>
    <dbReference type="NCBI Taxonomy" id="1670608"/>
    <lineage>
        <taxon>Eukaryota</taxon>
        <taxon>Fungi</taxon>
        <taxon>Dikarya</taxon>
        <taxon>Ascomycota</taxon>
        <taxon>Pezizomycotina</taxon>
        <taxon>Geoglossomycetes</taxon>
        <taxon>Geoglossales</taxon>
        <taxon>Geoglossaceae</taxon>
        <taxon>Glutinoglossum</taxon>
    </lineage>
</organism>
<protein>
    <submittedName>
        <fullName evidence="2">Uncharacterized protein</fullName>
    </submittedName>
</protein>
<dbReference type="Pfam" id="PF00702">
    <property type="entry name" value="Hydrolase"/>
    <property type="match status" value="1"/>
</dbReference>
<dbReference type="InterPro" id="IPR023198">
    <property type="entry name" value="PGP-like_dom2"/>
</dbReference>
<dbReference type="Proteomes" id="UP000698800">
    <property type="component" value="Unassembled WGS sequence"/>
</dbReference>
<dbReference type="InterPro" id="IPR036412">
    <property type="entry name" value="HAD-like_sf"/>
</dbReference>
<dbReference type="EMBL" id="JAGHQL010000075">
    <property type="protein sequence ID" value="KAH0541565.1"/>
    <property type="molecule type" value="Genomic_DNA"/>
</dbReference>
<dbReference type="PANTHER" id="PTHR18901:SF38">
    <property type="entry name" value="PSEUDOURIDINE-5'-PHOSPHATASE"/>
    <property type="match status" value="1"/>
</dbReference>
<feature type="region of interest" description="Disordered" evidence="1">
    <location>
        <begin position="228"/>
        <end position="248"/>
    </location>
</feature>
<name>A0A9P8L025_9PEZI</name>
<sequence>MTFAPLPPVRACLFDVDGLLINSEDIYTEAYNNILHSCGKPSLSWSVKARQQSRGRQGTLRLITWCDVPISPEDWESRSRAQRELFRKTELLPGVPKLLSTLSRHTSPPVYMALASSSGRSLFDVKTSHLPDIARAFPSQCRAFGNDAEMAGKQKKPSPDLFLLALQRINDTLSPGDKRVRPEECLVFEDSIAGVEAGRRAGMRVVWVPHPGLLEVCSGREESVLAGTTEQDVGELGPMVPEGGQENLPERVKSRDAWAELITSLEDFPYEDYGIHPSS</sequence>
<accession>A0A9P8L025</accession>
<dbReference type="SUPFAM" id="SSF56784">
    <property type="entry name" value="HAD-like"/>
    <property type="match status" value="1"/>
</dbReference>
<keyword evidence="3" id="KW-1185">Reference proteome</keyword>
<comment type="caution">
    <text evidence="2">The sequence shown here is derived from an EMBL/GenBank/DDBJ whole genome shotgun (WGS) entry which is preliminary data.</text>
</comment>
<evidence type="ECO:0000313" key="2">
    <source>
        <dbReference type="EMBL" id="KAH0541565.1"/>
    </source>
</evidence>
<dbReference type="OrthoDB" id="40579at2759"/>
<dbReference type="SFLD" id="SFLDS00003">
    <property type="entry name" value="Haloacid_Dehalogenase"/>
    <property type="match status" value="1"/>
</dbReference>
<dbReference type="AlphaFoldDB" id="A0A9P8L025"/>